<keyword evidence="2" id="KW-1185">Reference proteome</keyword>
<dbReference type="Pfam" id="PF10523">
    <property type="entry name" value="BEN"/>
    <property type="match status" value="1"/>
</dbReference>
<evidence type="ECO:0000259" key="1">
    <source>
        <dbReference type="PROSITE" id="PS51457"/>
    </source>
</evidence>
<protein>
    <submittedName>
        <fullName evidence="3">Uncharacterized protein LOC108569924</fullName>
    </submittedName>
</protein>
<dbReference type="PROSITE" id="PS51457">
    <property type="entry name" value="BEN"/>
    <property type="match status" value="1"/>
</dbReference>
<reference evidence="3" key="1">
    <citation type="submission" date="2025-08" db="UniProtKB">
        <authorList>
            <consortium name="RefSeq"/>
        </authorList>
    </citation>
    <scope>IDENTIFICATION</scope>
    <source>
        <tissue evidence="3">Whole Larva</tissue>
    </source>
</reference>
<sequence length="218" mass="24859">MAMLKADHKYALVNYEQNSKTQYKIVDNSKLADTEKPNTKCYISSDQNESFTCLVITTSNDENDLKILIGHMLAKNLDNITTENAAQASYTPTRNYIVKDQSKRTTNGNNDDPTITLGPNGNTLSGCCKNLINWDSFQSATNGLLNVLFTKDVLATHVLPRGSNVSPKLDQRKVDDLVYFVTSKYNVTEEAVFREISYRCHYEYKMYMQERFYQNPCI</sequence>
<gene>
    <name evidence="3" type="primary">LOC108569924</name>
</gene>
<dbReference type="Gene3D" id="1.10.10.2590">
    <property type="entry name" value="BEN domain"/>
    <property type="match status" value="1"/>
</dbReference>
<dbReference type="Proteomes" id="UP000695000">
    <property type="component" value="Unplaced"/>
</dbReference>
<dbReference type="RefSeq" id="XP_017787182.1">
    <property type="nucleotide sequence ID" value="XM_017931693.1"/>
</dbReference>
<accession>A0ABM1NK32</accession>
<dbReference type="SMART" id="SM01025">
    <property type="entry name" value="BEN"/>
    <property type="match status" value="1"/>
</dbReference>
<organism evidence="2 3">
    <name type="scientific">Nicrophorus vespilloides</name>
    <name type="common">Boreal carrion beetle</name>
    <dbReference type="NCBI Taxonomy" id="110193"/>
    <lineage>
        <taxon>Eukaryota</taxon>
        <taxon>Metazoa</taxon>
        <taxon>Ecdysozoa</taxon>
        <taxon>Arthropoda</taxon>
        <taxon>Hexapoda</taxon>
        <taxon>Insecta</taxon>
        <taxon>Pterygota</taxon>
        <taxon>Neoptera</taxon>
        <taxon>Endopterygota</taxon>
        <taxon>Coleoptera</taxon>
        <taxon>Polyphaga</taxon>
        <taxon>Staphyliniformia</taxon>
        <taxon>Silphidae</taxon>
        <taxon>Nicrophorinae</taxon>
        <taxon>Nicrophorus</taxon>
    </lineage>
</organism>
<proteinExistence type="predicted"/>
<feature type="domain" description="BEN" evidence="1">
    <location>
        <begin position="119"/>
        <end position="207"/>
    </location>
</feature>
<dbReference type="GeneID" id="108569924"/>
<dbReference type="InterPro" id="IPR018379">
    <property type="entry name" value="BEN_domain"/>
</dbReference>
<evidence type="ECO:0000313" key="3">
    <source>
        <dbReference type="RefSeq" id="XP_017787182.1"/>
    </source>
</evidence>
<evidence type="ECO:0000313" key="2">
    <source>
        <dbReference type="Proteomes" id="UP000695000"/>
    </source>
</evidence>
<name>A0ABM1NK32_NICVS</name>